<comment type="caution">
    <text evidence="2">The sequence shown here is derived from an EMBL/GenBank/DDBJ whole genome shotgun (WGS) entry which is preliminary data.</text>
</comment>
<proteinExistence type="predicted"/>
<name>A0ABR1TA56_9PEZI</name>
<sequence length="495" mass="55888">MPVFNSKRISKADREERDRKDNIRKRDNEEVKAERLKLRKPQKSKRCSEVVPISSGLPWNRLRDEFLLKKWPKEDFSQEPVPTSDGWRFETPENFTEDDRRAISDLATKWNITAKEVNAVPPEVDDDASSLVNSDTDSLFSVTHGSQFSSSNLSSVAESSASEGKSSAIVLLVDLLYRDEALFSLYHAAAKLYGPAKIQRSLQKLVRRYGRELKQEASDDAETDAAAFVCASAGHVARLITEAVVGESVHSLPQVPTETHKERTEEWLLNRRAPQQNTSRQDVVDDIENIPDIDELDEKEVYMTYQTLNALLRFLRFSKAFDHLKQTLTKMENDTKPAGEEQRTKEMEFQLKAPVILTTASLEVILSRDCVNDPYQDSQKQRLGLEVSDAVKWYCDQGVQLDCPEKYRLSSTFVRSAVSAWTTSKSNTTTLLDMIMRVAPFSTTRGIVTAGAPSSPQSVEGLASKEKKTKSHYCLQAHGRLRSSSQTYGHSDTRI</sequence>
<evidence type="ECO:0000256" key="1">
    <source>
        <dbReference type="SAM" id="MobiDB-lite"/>
    </source>
</evidence>
<reference evidence="2 3" key="1">
    <citation type="submission" date="2023-01" db="EMBL/GenBank/DDBJ databases">
        <title>Analysis of 21 Apiospora genomes using comparative genomics revels a genus with tremendous synthesis potential of carbohydrate active enzymes and secondary metabolites.</title>
        <authorList>
            <person name="Sorensen T."/>
        </authorList>
    </citation>
    <scope>NUCLEOTIDE SEQUENCE [LARGE SCALE GENOMIC DNA]</scope>
    <source>
        <strain evidence="2 3">CBS 33761</strain>
    </source>
</reference>
<evidence type="ECO:0000313" key="2">
    <source>
        <dbReference type="EMBL" id="KAK8043486.1"/>
    </source>
</evidence>
<evidence type="ECO:0000313" key="3">
    <source>
        <dbReference type="Proteomes" id="UP001444661"/>
    </source>
</evidence>
<organism evidence="2 3">
    <name type="scientific">Apiospora rasikravindrae</name>
    <dbReference type="NCBI Taxonomy" id="990691"/>
    <lineage>
        <taxon>Eukaryota</taxon>
        <taxon>Fungi</taxon>
        <taxon>Dikarya</taxon>
        <taxon>Ascomycota</taxon>
        <taxon>Pezizomycotina</taxon>
        <taxon>Sordariomycetes</taxon>
        <taxon>Xylariomycetidae</taxon>
        <taxon>Amphisphaeriales</taxon>
        <taxon>Apiosporaceae</taxon>
        <taxon>Apiospora</taxon>
    </lineage>
</organism>
<feature type="region of interest" description="Disordered" evidence="1">
    <location>
        <begin position="1"/>
        <end position="44"/>
    </location>
</feature>
<protein>
    <submittedName>
        <fullName evidence="2">Uncharacterized protein</fullName>
    </submittedName>
</protein>
<keyword evidence="3" id="KW-1185">Reference proteome</keyword>
<dbReference type="EMBL" id="JAQQWK010000004">
    <property type="protein sequence ID" value="KAK8043486.1"/>
    <property type="molecule type" value="Genomic_DNA"/>
</dbReference>
<accession>A0ABR1TA56</accession>
<gene>
    <name evidence="2" type="ORF">PG993_005916</name>
</gene>
<dbReference type="Proteomes" id="UP001444661">
    <property type="component" value="Unassembled WGS sequence"/>
</dbReference>
<feature type="compositionally biased region" description="Basic and acidic residues" evidence="1">
    <location>
        <begin position="10"/>
        <end position="36"/>
    </location>
</feature>